<name>A0A4Z2IEV2_9TELE</name>
<proteinExistence type="predicted"/>
<feature type="compositionally biased region" description="Polar residues" evidence="1">
    <location>
        <begin position="142"/>
        <end position="154"/>
    </location>
</feature>
<gene>
    <name evidence="2" type="ORF">EYF80_013999</name>
</gene>
<organism evidence="2 3">
    <name type="scientific">Liparis tanakae</name>
    <name type="common">Tanaka's snailfish</name>
    <dbReference type="NCBI Taxonomy" id="230148"/>
    <lineage>
        <taxon>Eukaryota</taxon>
        <taxon>Metazoa</taxon>
        <taxon>Chordata</taxon>
        <taxon>Craniata</taxon>
        <taxon>Vertebrata</taxon>
        <taxon>Euteleostomi</taxon>
        <taxon>Actinopterygii</taxon>
        <taxon>Neopterygii</taxon>
        <taxon>Teleostei</taxon>
        <taxon>Neoteleostei</taxon>
        <taxon>Acanthomorphata</taxon>
        <taxon>Eupercaria</taxon>
        <taxon>Perciformes</taxon>
        <taxon>Cottioidei</taxon>
        <taxon>Cottales</taxon>
        <taxon>Liparidae</taxon>
        <taxon>Liparis</taxon>
    </lineage>
</organism>
<feature type="compositionally biased region" description="Low complexity" evidence="1">
    <location>
        <begin position="132"/>
        <end position="141"/>
    </location>
</feature>
<keyword evidence="3" id="KW-1185">Reference proteome</keyword>
<sequence length="313" mass="34186">MKGACPINETLTLQWITATWSGSALSQLSMALQMVQILSRGGACMSGQPVVGVDLLGAPPGEGHGDDALRDVRQVQFVPLLHAESRDFLFDKNKKQSRDAGAREWEGGFVTEVSKSCDKKWEGSNKHLSVKSISLRRSISSQRQNKQRQGTQNPEAHPWHWGSEAGRGGGRAGGETGANGSPALLQLRVEADIQVSVMEPIKPSMSELRSAHLETGSSAFTTTGTLWETWTDSRSPKMFACRPERHLKGRKRFRKSGGPGAGGADISDSIYHIHFLSLIASAHGKNYDPLPLHRKTGVVRPARIRFPAIIHRL</sequence>
<dbReference type="AlphaFoldDB" id="A0A4Z2IEV2"/>
<accession>A0A4Z2IEV2</accession>
<dbReference type="EMBL" id="SRLO01000099">
    <property type="protein sequence ID" value="TNN75852.1"/>
    <property type="molecule type" value="Genomic_DNA"/>
</dbReference>
<feature type="compositionally biased region" description="Gly residues" evidence="1">
    <location>
        <begin position="165"/>
        <end position="177"/>
    </location>
</feature>
<dbReference type="Proteomes" id="UP000314294">
    <property type="component" value="Unassembled WGS sequence"/>
</dbReference>
<feature type="region of interest" description="Disordered" evidence="1">
    <location>
        <begin position="132"/>
        <end position="180"/>
    </location>
</feature>
<evidence type="ECO:0000256" key="1">
    <source>
        <dbReference type="SAM" id="MobiDB-lite"/>
    </source>
</evidence>
<evidence type="ECO:0000313" key="3">
    <source>
        <dbReference type="Proteomes" id="UP000314294"/>
    </source>
</evidence>
<protein>
    <submittedName>
        <fullName evidence="2">Uncharacterized protein</fullName>
    </submittedName>
</protein>
<reference evidence="2 3" key="1">
    <citation type="submission" date="2019-03" db="EMBL/GenBank/DDBJ databases">
        <title>First draft genome of Liparis tanakae, snailfish: a comprehensive survey of snailfish specific genes.</title>
        <authorList>
            <person name="Kim W."/>
            <person name="Song I."/>
            <person name="Jeong J.-H."/>
            <person name="Kim D."/>
            <person name="Kim S."/>
            <person name="Ryu S."/>
            <person name="Song J.Y."/>
            <person name="Lee S.K."/>
        </authorList>
    </citation>
    <scope>NUCLEOTIDE SEQUENCE [LARGE SCALE GENOMIC DNA]</scope>
    <source>
        <tissue evidence="2">Muscle</tissue>
    </source>
</reference>
<comment type="caution">
    <text evidence="2">The sequence shown here is derived from an EMBL/GenBank/DDBJ whole genome shotgun (WGS) entry which is preliminary data.</text>
</comment>
<evidence type="ECO:0000313" key="2">
    <source>
        <dbReference type="EMBL" id="TNN75852.1"/>
    </source>
</evidence>